<dbReference type="RefSeq" id="XP_058332930.1">
    <property type="nucleotide sequence ID" value="XM_058473927.1"/>
</dbReference>
<dbReference type="EMBL" id="JAPQKS010000003">
    <property type="protein sequence ID" value="KAJ5240011.1"/>
    <property type="molecule type" value="Genomic_DNA"/>
</dbReference>
<evidence type="ECO:0000313" key="4">
    <source>
        <dbReference type="Proteomes" id="UP001150941"/>
    </source>
</evidence>
<name>A0A9W9P9K4_9EURO</name>
<dbReference type="Proteomes" id="UP001150941">
    <property type="component" value="Unassembled WGS sequence"/>
</dbReference>
<dbReference type="PIRSF" id="PIRSF038896">
    <property type="entry name" value="NAPE-PLD"/>
    <property type="match status" value="1"/>
</dbReference>
<comment type="caution">
    <text evidence="3">The sequence shown here is derived from an EMBL/GenBank/DDBJ whole genome shotgun (WGS) entry which is preliminary data.</text>
</comment>
<dbReference type="GO" id="GO:0070292">
    <property type="term" value="P:N-acylphosphatidylethanolamine metabolic process"/>
    <property type="evidence" value="ECO:0007669"/>
    <property type="project" value="TreeGrafter"/>
</dbReference>
<dbReference type="GO" id="GO:0008270">
    <property type="term" value="F:zinc ion binding"/>
    <property type="evidence" value="ECO:0007669"/>
    <property type="project" value="InterPro"/>
</dbReference>
<dbReference type="GO" id="GO:0070290">
    <property type="term" value="F:N-acylphosphatidylethanolamine-specific phospholipase D activity"/>
    <property type="evidence" value="ECO:0007669"/>
    <property type="project" value="InterPro"/>
</dbReference>
<dbReference type="PANTHER" id="PTHR15032:SF4">
    <property type="entry name" value="N-ACYL-PHOSPHATIDYLETHANOLAMINE-HYDROLYZING PHOSPHOLIPASE D"/>
    <property type="match status" value="1"/>
</dbReference>
<dbReference type="InterPro" id="IPR024884">
    <property type="entry name" value="NAPE-PLD"/>
</dbReference>
<evidence type="ECO:0000256" key="1">
    <source>
        <dbReference type="PIRSR" id="PIRSR038896-50"/>
    </source>
</evidence>
<accession>A0A9W9P9K4</accession>
<dbReference type="FunFam" id="3.60.15.10:FF:000048">
    <property type="entry name" value="Zn-dependent hydrolase/oxidoreductase family protein, putative"/>
    <property type="match status" value="1"/>
</dbReference>
<dbReference type="InterPro" id="IPR036866">
    <property type="entry name" value="RibonucZ/Hydroxyglut_hydro"/>
</dbReference>
<feature type="domain" description="Metallo-beta-lactamase" evidence="2">
    <location>
        <begin position="131"/>
        <end position="373"/>
    </location>
</feature>
<dbReference type="GO" id="GO:0005737">
    <property type="term" value="C:cytoplasm"/>
    <property type="evidence" value="ECO:0007669"/>
    <property type="project" value="TreeGrafter"/>
</dbReference>
<evidence type="ECO:0000313" key="3">
    <source>
        <dbReference type="EMBL" id="KAJ5240011.1"/>
    </source>
</evidence>
<gene>
    <name evidence="3" type="ORF">N7468_004630</name>
</gene>
<organism evidence="3 4">
    <name type="scientific">Penicillium chermesinum</name>
    <dbReference type="NCBI Taxonomy" id="63820"/>
    <lineage>
        <taxon>Eukaryota</taxon>
        <taxon>Fungi</taxon>
        <taxon>Dikarya</taxon>
        <taxon>Ascomycota</taxon>
        <taxon>Pezizomycotina</taxon>
        <taxon>Eurotiomycetes</taxon>
        <taxon>Eurotiomycetidae</taxon>
        <taxon>Eurotiales</taxon>
        <taxon>Aspergillaceae</taxon>
        <taxon>Penicillium</taxon>
    </lineage>
</organism>
<protein>
    <submittedName>
        <fullName evidence="3">N-acyl-phosphatidylethanolamine-hydrolyzing phospholipase D</fullName>
    </submittedName>
</protein>
<dbReference type="SUPFAM" id="SSF56281">
    <property type="entry name" value="Metallo-hydrolase/oxidoreductase"/>
    <property type="match status" value="1"/>
</dbReference>
<evidence type="ECO:0000259" key="2">
    <source>
        <dbReference type="Pfam" id="PF12706"/>
    </source>
</evidence>
<reference evidence="3" key="2">
    <citation type="journal article" date="2023" name="IMA Fungus">
        <title>Comparative genomic study of the Penicillium genus elucidates a diverse pangenome and 15 lateral gene transfer events.</title>
        <authorList>
            <person name="Petersen C."/>
            <person name="Sorensen T."/>
            <person name="Nielsen M.R."/>
            <person name="Sondergaard T.E."/>
            <person name="Sorensen J.L."/>
            <person name="Fitzpatrick D.A."/>
            <person name="Frisvad J.C."/>
            <person name="Nielsen K.L."/>
        </authorList>
    </citation>
    <scope>NUCLEOTIDE SEQUENCE</scope>
    <source>
        <strain evidence="3">IBT 19713</strain>
    </source>
</reference>
<dbReference type="AlphaFoldDB" id="A0A9W9P9K4"/>
<dbReference type="Pfam" id="PF12706">
    <property type="entry name" value="Lactamase_B_2"/>
    <property type="match status" value="1"/>
</dbReference>
<keyword evidence="4" id="KW-1185">Reference proteome</keyword>
<dbReference type="InterPro" id="IPR001279">
    <property type="entry name" value="Metallo-B-lactamas"/>
</dbReference>
<dbReference type="GO" id="GO:0070291">
    <property type="term" value="P:N-acylethanolamine metabolic process"/>
    <property type="evidence" value="ECO:0007669"/>
    <property type="project" value="TreeGrafter"/>
</dbReference>
<feature type="binding site" evidence="1">
    <location>
        <position position="350"/>
    </location>
    <ligand>
        <name>an N-acyl-1,2-diacyl-sn-glycero-3-phosphoethanolamine</name>
        <dbReference type="ChEBI" id="CHEBI:62537"/>
    </ligand>
</feature>
<dbReference type="Gene3D" id="3.60.15.10">
    <property type="entry name" value="Ribonuclease Z/Hydroxyacylglutathione hydrolase-like"/>
    <property type="match status" value="1"/>
</dbReference>
<dbReference type="GeneID" id="83201230"/>
<dbReference type="PANTHER" id="PTHR15032">
    <property type="entry name" value="N-ACYL-PHOSPHATIDYLETHANOLAMINE-HYDROLYZING PHOSPHOLIPASE D"/>
    <property type="match status" value="1"/>
</dbReference>
<proteinExistence type="predicted"/>
<reference evidence="3" key="1">
    <citation type="submission" date="2022-11" db="EMBL/GenBank/DDBJ databases">
        <authorList>
            <person name="Petersen C."/>
        </authorList>
    </citation>
    <scope>NUCLEOTIDE SEQUENCE</scope>
    <source>
        <strain evidence="3">IBT 19713</strain>
    </source>
</reference>
<dbReference type="OrthoDB" id="332863at2759"/>
<sequence length="419" mass="46997">MRGLLSRLAVRATSRVHIPSRMMGSTTTQVLYALTVATSPKRPVPEDAALKSHHAASGFRNPWDSWRDVNFASLLEVVWRRITGKANVPDAKSPGIKVRKPEFLTTRNHSKLRATWLGHACYHVEFPSGLRVLFDPVLEEHCGPYNLLGPKRFTEAPCKPEDIPVIDAVVISHNHYDHLSYHTVSALAKKHSNCHFFVPLGNKQWFERCGIEKVTELDWWDECDVTLSPSSQEGTKVEAAGEANSSTADIKARFSCLPCQHVSARTPFDRNKTLWCSWAIESEGSKVYFAGDTGYRPVPKLPEGEDDHDSKYDFPVCPAFKQVGEYRGPFDLGLIPIGAYAPRYVWSSAHGDPHDAVSIFKDTKCKKALGIHWGTWVLTEEDVLEPPQKLKTALRRFGLPETGVFDTVDIGESREFDTE</sequence>
<feature type="binding site" evidence="1">
    <location>
        <position position="176"/>
    </location>
    <ligand>
        <name>an N-acyl-1,2-diacyl-sn-glycero-3-phosphoethanolamine</name>
        <dbReference type="ChEBI" id="CHEBI:62537"/>
    </ligand>
</feature>